<gene>
    <name evidence="2" type="ORF">SAMN06296036_101291</name>
</gene>
<dbReference type="GO" id="GO:0051082">
    <property type="term" value="F:unfolded protein binding"/>
    <property type="evidence" value="ECO:0007669"/>
    <property type="project" value="InterPro"/>
</dbReference>
<proteinExistence type="predicted"/>
<reference evidence="3" key="1">
    <citation type="submission" date="2017-04" db="EMBL/GenBank/DDBJ databases">
        <authorList>
            <person name="Varghese N."/>
            <person name="Submissions S."/>
        </authorList>
    </citation>
    <scope>NUCLEOTIDE SEQUENCE [LARGE SCALE GENOMIC DNA]</scope>
    <source>
        <strain evidence="3">RKEM611</strain>
    </source>
</reference>
<dbReference type="SUPFAM" id="SSF49493">
    <property type="entry name" value="HSP40/DnaJ peptide-binding domain"/>
    <property type="match status" value="1"/>
</dbReference>
<dbReference type="STRING" id="1513793.SAMN06296036_101291"/>
<sequence>MASRRDKKKSPSDLAESTQIDFDALDEFCAGIELEDIEFDKWCDHHNSLDLEISLKVDPQEARHGCIKEVELSRAVTETVGDEAVSKREKIKHQIEIKPGTPNGHRITLDGYGDKEHGQCGHLHVTIRYA</sequence>
<evidence type="ECO:0000313" key="3">
    <source>
        <dbReference type="Proteomes" id="UP000192907"/>
    </source>
</evidence>
<name>A0A1Y6B3K4_9BACT</name>
<dbReference type="Gene3D" id="2.60.260.20">
    <property type="entry name" value="Urease metallochaperone UreE, N-terminal domain"/>
    <property type="match status" value="1"/>
</dbReference>
<accession>A0A1Y6B3K4</accession>
<dbReference type="InterPro" id="IPR008971">
    <property type="entry name" value="HSP40/DnaJ_pept-bd"/>
</dbReference>
<dbReference type="Proteomes" id="UP000192907">
    <property type="component" value="Unassembled WGS sequence"/>
</dbReference>
<dbReference type="Pfam" id="PF01556">
    <property type="entry name" value="DnaJ_C"/>
    <property type="match status" value="1"/>
</dbReference>
<protein>
    <submittedName>
        <fullName evidence="2">DnaJ C terminal domain-containing protein</fullName>
    </submittedName>
</protein>
<dbReference type="GO" id="GO:0006457">
    <property type="term" value="P:protein folding"/>
    <property type="evidence" value="ECO:0007669"/>
    <property type="project" value="InterPro"/>
</dbReference>
<dbReference type="InterPro" id="IPR002939">
    <property type="entry name" value="DnaJ_C"/>
</dbReference>
<dbReference type="RefSeq" id="WP_132314587.1">
    <property type="nucleotide sequence ID" value="NZ_FWZT01000001.1"/>
</dbReference>
<dbReference type="AlphaFoldDB" id="A0A1Y6B3K4"/>
<keyword evidence="3" id="KW-1185">Reference proteome</keyword>
<feature type="domain" description="Chaperone DnaJ C-terminal" evidence="1">
    <location>
        <begin position="51"/>
        <end position="128"/>
    </location>
</feature>
<dbReference type="EMBL" id="FWZT01000001">
    <property type="protein sequence ID" value="SME89715.1"/>
    <property type="molecule type" value="Genomic_DNA"/>
</dbReference>
<evidence type="ECO:0000259" key="1">
    <source>
        <dbReference type="Pfam" id="PF01556"/>
    </source>
</evidence>
<organism evidence="2 3">
    <name type="scientific">Pseudobacteriovorax antillogorgiicola</name>
    <dbReference type="NCBI Taxonomy" id="1513793"/>
    <lineage>
        <taxon>Bacteria</taxon>
        <taxon>Pseudomonadati</taxon>
        <taxon>Bdellovibrionota</taxon>
        <taxon>Oligoflexia</taxon>
        <taxon>Oligoflexales</taxon>
        <taxon>Pseudobacteriovoracaceae</taxon>
        <taxon>Pseudobacteriovorax</taxon>
    </lineage>
</organism>
<evidence type="ECO:0000313" key="2">
    <source>
        <dbReference type="EMBL" id="SME89715.1"/>
    </source>
</evidence>